<gene>
    <name evidence="4" type="ORF">CEE36_03770</name>
</gene>
<proteinExistence type="predicted"/>
<evidence type="ECO:0000259" key="2">
    <source>
        <dbReference type="Pfam" id="PF13088"/>
    </source>
</evidence>
<accession>A0A532V8C5</accession>
<sequence length="635" mass="70963">MMPKKSSIDTTKRWGRAATILGLLLAATTSAQVWGPDTKLSDVPPFSWMQKVAASDDNIHVVWEDNRDEDVNNTEVYYKRSTDNGETWGDDTRLTNAPRHSHWPSIAVWEENIHVVWEDYRNGSSEIYYKRSTDNGETWGDDIRFTNASGGFASPSIAVLGDTIHVVWDDYCDGDQEIYYKRSTDNGETWGDDTRITNASGWSGASSIAVLGDNIHVVWKDLRDGDPAIYYKRSTDNGQTWGADTALTEAENNVLLPCNAVFGNNIHVVWFNYWNKYEIYYKRSTDNGATWGDNIRLSEDDGYNSANPSIAVLGDTIHLVWDDWRDGIGEIYYKRSTDNGQTWGDNTRITDNDDKRSVNPSIAVWEGNIHVVWEDNRDGWTKTIYYKHGREGNLQPDNQVKNDIDDYYIGDDIYNLDGTNQVEEQAVLPGDTAVFYIKVESDGDIPDTIMVTGAGSTTGWTVSYYDALTGGTDITASVTGSGWATGKLEPEDYIEMRVEITPDVSVPMDSSYEFLVTSTSSGDPLMQDAVKIRTATGVGIEESAPQIPVDYYLEVSANPPVIQYGIPKAGKMSVVIAEVTGRVVRTLVSGEQSAGYHQVIWDRCDDRGTKLPAGVYFCQLRTQKHSVVRKLILLQ</sequence>
<evidence type="ECO:0008006" key="6">
    <source>
        <dbReference type="Google" id="ProtNLM"/>
    </source>
</evidence>
<keyword evidence="1" id="KW-0732">Signal</keyword>
<dbReference type="Pfam" id="PF13088">
    <property type="entry name" value="BNR_2"/>
    <property type="match status" value="1"/>
</dbReference>
<reference evidence="4 5" key="1">
    <citation type="submission" date="2017-06" db="EMBL/GenBank/DDBJ databases">
        <title>Novel microbial phyla capable of carbon fixation and sulfur reduction in deep-sea sediments.</title>
        <authorList>
            <person name="Huang J."/>
            <person name="Baker B."/>
            <person name="Wang Y."/>
        </authorList>
    </citation>
    <scope>NUCLEOTIDE SEQUENCE [LARGE SCALE GENOMIC DNA]</scope>
    <source>
        <strain evidence="4">B3_TA06</strain>
    </source>
</reference>
<evidence type="ECO:0000256" key="1">
    <source>
        <dbReference type="SAM" id="SignalP"/>
    </source>
</evidence>
<dbReference type="CDD" id="cd15482">
    <property type="entry name" value="Sialidase_non-viral"/>
    <property type="match status" value="1"/>
</dbReference>
<evidence type="ECO:0000259" key="3">
    <source>
        <dbReference type="Pfam" id="PF13860"/>
    </source>
</evidence>
<dbReference type="Pfam" id="PF13860">
    <property type="entry name" value="FlgD_ig"/>
    <property type="match status" value="1"/>
</dbReference>
<evidence type="ECO:0000313" key="4">
    <source>
        <dbReference type="EMBL" id="TKJ43464.1"/>
    </source>
</evidence>
<dbReference type="AlphaFoldDB" id="A0A532V8C5"/>
<dbReference type="Gene3D" id="2.60.40.4070">
    <property type="match status" value="1"/>
</dbReference>
<feature type="chain" id="PRO_5021974483" description="FlgD Ig-like domain-containing protein" evidence="1">
    <location>
        <begin position="32"/>
        <end position="635"/>
    </location>
</feature>
<organism evidence="4 5">
    <name type="scientific">candidate division TA06 bacterium B3_TA06</name>
    <dbReference type="NCBI Taxonomy" id="2012487"/>
    <lineage>
        <taxon>Bacteria</taxon>
        <taxon>Bacteria division TA06</taxon>
    </lineage>
</organism>
<feature type="domain" description="Sialidase" evidence="2">
    <location>
        <begin position="59"/>
        <end position="246"/>
    </location>
</feature>
<protein>
    <recommendedName>
        <fullName evidence="6">FlgD Ig-like domain-containing protein</fullName>
    </recommendedName>
</protein>
<dbReference type="SUPFAM" id="SSF50939">
    <property type="entry name" value="Sialidases"/>
    <property type="match status" value="3"/>
</dbReference>
<evidence type="ECO:0000313" key="5">
    <source>
        <dbReference type="Proteomes" id="UP000317778"/>
    </source>
</evidence>
<dbReference type="EMBL" id="NJBO01000004">
    <property type="protein sequence ID" value="TKJ43464.1"/>
    <property type="molecule type" value="Genomic_DNA"/>
</dbReference>
<feature type="signal peptide" evidence="1">
    <location>
        <begin position="1"/>
        <end position="31"/>
    </location>
</feature>
<dbReference type="InterPro" id="IPR036278">
    <property type="entry name" value="Sialidase_sf"/>
</dbReference>
<dbReference type="InterPro" id="IPR025965">
    <property type="entry name" value="FlgD/Vpr_Ig-like"/>
</dbReference>
<name>A0A532V8C5_UNCT6</name>
<dbReference type="InterPro" id="IPR011040">
    <property type="entry name" value="Sialidase"/>
</dbReference>
<dbReference type="Gene3D" id="2.120.10.10">
    <property type="match status" value="3"/>
</dbReference>
<dbReference type="Proteomes" id="UP000317778">
    <property type="component" value="Unassembled WGS sequence"/>
</dbReference>
<comment type="caution">
    <text evidence="4">The sequence shown here is derived from an EMBL/GenBank/DDBJ whole genome shotgun (WGS) entry which is preliminary data.</text>
</comment>
<feature type="domain" description="FlgD/Vpr Ig-like" evidence="3">
    <location>
        <begin position="568"/>
        <end position="619"/>
    </location>
</feature>